<keyword evidence="1" id="KW-0472">Membrane</keyword>
<feature type="transmembrane region" description="Helical" evidence="1">
    <location>
        <begin position="82"/>
        <end position="100"/>
    </location>
</feature>
<evidence type="ECO:0000256" key="1">
    <source>
        <dbReference type="SAM" id="Phobius"/>
    </source>
</evidence>
<accession>A0ABD2Y894</accession>
<dbReference type="Proteomes" id="UP001630127">
    <property type="component" value="Unassembled WGS sequence"/>
</dbReference>
<feature type="transmembrane region" description="Helical" evidence="1">
    <location>
        <begin position="12"/>
        <end position="29"/>
    </location>
</feature>
<keyword evidence="1" id="KW-0812">Transmembrane</keyword>
<keyword evidence="1" id="KW-1133">Transmembrane helix</keyword>
<organism evidence="2 3">
    <name type="scientific">Cinchona calisaya</name>
    <dbReference type="NCBI Taxonomy" id="153742"/>
    <lineage>
        <taxon>Eukaryota</taxon>
        <taxon>Viridiplantae</taxon>
        <taxon>Streptophyta</taxon>
        <taxon>Embryophyta</taxon>
        <taxon>Tracheophyta</taxon>
        <taxon>Spermatophyta</taxon>
        <taxon>Magnoliopsida</taxon>
        <taxon>eudicotyledons</taxon>
        <taxon>Gunneridae</taxon>
        <taxon>Pentapetalae</taxon>
        <taxon>asterids</taxon>
        <taxon>lamiids</taxon>
        <taxon>Gentianales</taxon>
        <taxon>Rubiaceae</taxon>
        <taxon>Cinchonoideae</taxon>
        <taxon>Cinchoneae</taxon>
        <taxon>Cinchona</taxon>
    </lineage>
</organism>
<protein>
    <submittedName>
        <fullName evidence="2">Uncharacterized protein</fullName>
    </submittedName>
</protein>
<comment type="caution">
    <text evidence="2">The sequence shown here is derived from an EMBL/GenBank/DDBJ whole genome shotgun (WGS) entry which is preliminary data.</text>
</comment>
<keyword evidence="3" id="KW-1185">Reference proteome</keyword>
<evidence type="ECO:0000313" key="3">
    <source>
        <dbReference type="Proteomes" id="UP001630127"/>
    </source>
</evidence>
<dbReference type="EMBL" id="JBJUIK010000015">
    <property type="protein sequence ID" value="KAL3502410.1"/>
    <property type="molecule type" value="Genomic_DNA"/>
</dbReference>
<gene>
    <name evidence="2" type="ORF">ACH5RR_036859</name>
</gene>
<dbReference type="AlphaFoldDB" id="A0ABD2Y894"/>
<evidence type="ECO:0000313" key="2">
    <source>
        <dbReference type="EMBL" id="KAL3502410.1"/>
    </source>
</evidence>
<proteinExistence type="predicted"/>
<sequence length="101" mass="11468">METIVLINRNALVNCFSIMYYLPICAPPFSLVPSFSSLIIVVIVLLLLLLLCFWLEPSVLIGYELGLAPNCVKWVKYMKMRLFEISWFLVVAFIAGNALSH</sequence>
<name>A0ABD2Y894_9GENT</name>
<reference evidence="2 3" key="1">
    <citation type="submission" date="2024-11" db="EMBL/GenBank/DDBJ databases">
        <title>A near-complete genome assembly of Cinchona calisaya.</title>
        <authorList>
            <person name="Lian D.C."/>
            <person name="Zhao X.W."/>
            <person name="Wei L."/>
        </authorList>
    </citation>
    <scope>NUCLEOTIDE SEQUENCE [LARGE SCALE GENOMIC DNA]</scope>
    <source>
        <tissue evidence="2">Nenye</tissue>
    </source>
</reference>
<feature type="transmembrane region" description="Helical" evidence="1">
    <location>
        <begin position="35"/>
        <end position="55"/>
    </location>
</feature>